<evidence type="ECO:0000313" key="3">
    <source>
        <dbReference type="Proteomes" id="UP001058860"/>
    </source>
</evidence>
<keyword evidence="3" id="KW-1185">Reference proteome</keyword>
<reference evidence="3" key="1">
    <citation type="submission" date="2021-11" db="EMBL/GenBank/DDBJ databases">
        <title>Cultivation dependent microbiological survey of springs from the worlds oldest radium mine currently devoted to the extraction of radon-saturated water.</title>
        <authorList>
            <person name="Kapinusova G."/>
            <person name="Smrhova T."/>
            <person name="Strejcek M."/>
            <person name="Suman J."/>
            <person name="Jani K."/>
            <person name="Pajer P."/>
            <person name="Uhlik O."/>
        </authorList>
    </citation>
    <scope>NUCLEOTIDE SEQUENCE [LARGE SCALE GENOMIC DNA]</scope>
    <source>
        <strain evidence="3">J379</strain>
    </source>
</reference>
<dbReference type="RefSeq" id="WP_353863211.1">
    <property type="nucleotide sequence ID" value="NZ_CP088295.1"/>
</dbReference>
<evidence type="ECO:0000313" key="2">
    <source>
        <dbReference type="EMBL" id="UUY02687.1"/>
    </source>
</evidence>
<protein>
    <submittedName>
        <fullName evidence="2">DUF1918 domain-containing protein</fullName>
    </submittedName>
</protein>
<dbReference type="Pfam" id="PF08940">
    <property type="entry name" value="DUF1918"/>
    <property type="match status" value="1"/>
</dbReference>
<evidence type="ECO:0000259" key="1">
    <source>
        <dbReference type="Pfam" id="PF08940"/>
    </source>
</evidence>
<feature type="domain" description="DUF1918" evidence="1">
    <location>
        <begin position="6"/>
        <end position="58"/>
    </location>
</feature>
<dbReference type="InterPro" id="IPR015035">
    <property type="entry name" value="DUF1918"/>
</dbReference>
<proteinExistence type="predicted"/>
<sequence length="66" mass="7520">MTGDDAQVGDWIEERTIDGPPRRGLILDVLGEPGHRHYRVEWDEEHIVVHFPSPTARIIPGDHATR</sequence>
<accession>A0ABY5PDI5</accession>
<organism evidence="2 3">
    <name type="scientific">Svornostia abyssi</name>
    <dbReference type="NCBI Taxonomy" id="2898438"/>
    <lineage>
        <taxon>Bacteria</taxon>
        <taxon>Bacillati</taxon>
        <taxon>Actinomycetota</taxon>
        <taxon>Thermoleophilia</taxon>
        <taxon>Solirubrobacterales</taxon>
        <taxon>Baekduiaceae</taxon>
        <taxon>Svornostia</taxon>
    </lineage>
</organism>
<dbReference type="Proteomes" id="UP001058860">
    <property type="component" value="Chromosome"/>
</dbReference>
<gene>
    <name evidence="2" type="ORF">LRS13_18640</name>
</gene>
<dbReference type="SUPFAM" id="SSF50118">
    <property type="entry name" value="Cell growth inhibitor/plasmid maintenance toxic component"/>
    <property type="match status" value="1"/>
</dbReference>
<dbReference type="EMBL" id="CP088295">
    <property type="protein sequence ID" value="UUY02687.1"/>
    <property type="molecule type" value="Genomic_DNA"/>
</dbReference>
<dbReference type="Gene3D" id="2.30.30.440">
    <property type="entry name" value="Domain of unknown function DUF1918"/>
    <property type="match status" value="1"/>
</dbReference>
<name>A0ABY5PDI5_9ACTN</name>